<comment type="caution">
    <text evidence="4">The sequence shown here is derived from an EMBL/GenBank/DDBJ whole genome shotgun (WGS) entry which is preliminary data.</text>
</comment>
<evidence type="ECO:0000313" key="5">
    <source>
        <dbReference type="Proteomes" id="UP000253083"/>
    </source>
</evidence>
<dbReference type="SUPFAM" id="SSF56112">
    <property type="entry name" value="Protein kinase-like (PK-like)"/>
    <property type="match status" value="1"/>
</dbReference>
<gene>
    <name evidence="4" type="ORF">DFR28_102330</name>
</gene>
<evidence type="ECO:0000256" key="1">
    <source>
        <dbReference type="ARBA" id="ARBA00022741"/>
    </source>
</evidence>
<dbReference type="PANTHER" id="PTHR33540">
    <property type="entry name" value="TRNA THREONYLCARBAMOYLADENOSINE BIOSYNTHESIS PROTEIN TSAE"/>
    <property type="match status" value="1"/>
</dbReference>
<keyword evidence="5" id="KW-1185">Reference proteome</keyword>
<accession>A0A395JMU0</accession>
<dbReference type="Gene3D" id="3.30.200.20">
    <property type="entry name" value="Phosphorylase Kinase, domain 1"/>
    <property type="match status" value="1"/>
</dbReference>
<dbReference type="EMBL" id="QNRT01000002">
    <property type="protein sequence ID" value="RBP50914.1"/>
    <property type="molecule type" value="Genomic_DNA"/>
</dbReference>
<name>A0A395JMU0_9GAMM</name>
<dbReference type="OrthoDB" id="9809275at2"/>
<dbReference type="PANTHER" id="PTHR33540:SF1">
    <property type="entry name" value="N-ACETYLMURAMATE_N-ACETYLGLUCOSAMINE KINASE"/>
    <property type="match status" value="1"/>
</dbReference>
<dbReference type="Proteomes" id="UP000253083">
    <property type="component" value="Unassembled WGS sequence"/>
</dbReference>
<keyword evidence="1" id="KW-0547">Nucleotide-binding</keyword>
<dbReference type="AlphaFoldDB" id="A0A395JMU0"/>
<organism evidence="4 5">
    <name type="scientific">Arenicella xantha</name>
    <dbReference type="NCBI Taxonomy" id="644221"/>
    <lineage>
        <taxon>Bacteria</taxon>
        <taxon>Pseudomonadati</taxon>
        <taxon>Pseudomonadota</taxon>
        <taxon>Gammaproteobacteria</taxon>
        <taxon>Arenicellales</taxon>
        <taxon>Arenicellaceae</taxon>
        <taxon>Arenicella</taxon>
    </lineage>
</organism>
<dbReference type="InterPro" id="IPR011009">
    <property type="entry name" value="Kinase-like_dom_sf"/>
</dbReference>
<evidence type="ECO:0000256" key="2">
    <source>
        <dbReference type="ARBA" id="ARBA00022840"/>
    </source>
</evidence>
<dbReference type="GO" id="GO:0005524">
    <property type="term" value="F:ATP binding"/>
    <property type="evidence" value="ECO:0007669"/>
    <property type="project" value="UniProtKB-KW"/>
</dbReference>
<dbReference type="Gene3D" id="3.90.1200.10">
    <property type="match status" value="1"/>
</dbReference>
<keyword evidence="2" id="KW-0067">ATP-binding</keyword>
<dbReference type="InterPro" id="IPR002575">
    <property type="entry name" value="Aminoglycoside_PTrfase"/>
</dbReference>
<feature type="domain" description="Aminoglycoside phosphotransferase" evidence="3">
    <location>
        <begin position="8"/>
        <end position="229"/>
    </location>
</feature>
<evidence type="ECO:0000259" key="3">
    <source>
        <dbReference type="Pfam" id="PF01636"/>
    </source>
</evidence>
<reference evidence="4 5" key="1">
    <citation type="submission" date="2018-06" db="EMBL/GenBank/DDBJ databases">
        <title>Genomic Encyclopedia of Type Strains, Phase IV (KMG-IV): sequencing the most valuable type-strain genomes for metagenomic binning, comparative biology and taxonomic classification.</title>
        <authorList>
            <person name="Goeker M."/>
        </authorList>
    </citation>
    <scope>NUCLEOTIDE SEQUENCE [LARGE SCALE GENOMIC DNA]</scope>
    <source>
        <strain evidence="4 5">DSM 24032</strain>
    </source>
</reference>
<protein>
    <recommendedName>
        <fullName evidence="3">Aminoglycoside phosphotransferase domain-containing protein</fullName>
    </recommendedName>
</protein>
<sequence>MPDARLSVASADASFRRYFRVHTAQQSYILMDAPPDKENSSLFVTIAQALSRLDVHAPTIYAADLELGFLLLEDLGDRTYLDELKDEPNKLYSDALAALVKLQHGEINSTNNTIETYDKNRLQSEMDLFEDWFIKRHLGLNLQPAQVATLGRIQRYLIDTCLTQPQVWVHRDFHSRNLMITDRNSPGVIDFQDLVVGPLAYDLASIFKDCYIAWPRSRQLTWLREYQQLANDMLDLPQFSFDELVRWYDLTGLQRHLKVLGIFCRLNYRDNKPNYLNDLPMVANYVIEVIDLYPELQEFGLHFRPMIESATA</sequence>
<proteinExistence type="predicted"/>
<evidence type="ECO:0000313" key="4">
    <source>
        <dbReference type="EMBL" id="RBP50914.1"/>
    </source>
</evidence>
<dbReference type="Pfam" id="PF01636">
    <property type="entry name" value="APH"/>
    <property type="match status" value="1"/>
</dbReference>
<dbReference type="InParanoid" id="A0A395JMU0"/>